<dbReference type="AlphaFoldDB" id="A0A0F9FUM4"/>
<dbReference type="SUPFAM" id="SSF51126">
    <property type="entry name" value="Pectin lyase-like"/>
    <property type="match status" value="1"/>
</dbReference>
<proteinExistence type="predicted"/>
<reference evidence="1" key="1">
    <citation type="journal article" date="2015" name="Nature">
        <title>Complex archaea that bridge the gap between prokaryotes and eukaryotes.</title>
        <authorList>
            <person name="Spang A."/>
            <person name="Saw J.H."/>
            <person name="Jorgensen S.L."/>
            <person name="Zaremba-Niedzwiedzka K."/>
            <person name="Martijn J."/>
            <person name="Lind A.E."/>
            <person name="van Eijk R."/>
            <person name="Schleper C."/>
            <person name="Guy L."/>
            <person name="Ettema T.J."/>
        </authorList>
    </citation>
    <scope>NUCLEOTIDE SEQUENCE</scope>
</reference>
<protein>
    <recommendedName>
        <fullName evidence="2">Right handed beta helix domain-containing protein</fullName>
    </recommendedName>
</protein>
<name>A0A0F9FUM4_9ZZZZ</name>
<gene>
    <name evidence="1" type="ORF">LCGC14_2261520</name>
</gene>
<organism evidence="1">
    <name type="scientific">marine sediment metagenome</name>
    <dbReference type="NCBI Taxonomy" id="412755"/>
    <lineage>
        <taxon>unclassified sequences</taxon>
        <taxon>metagenomes</taxon>
        <taxon>ecological metagenomes</taxon>
    </lineage>
</organism>
<evidence type="ECO:0008006" key="2">
    <source>
        <dbReference type="Google" id="ProtNLM"/>
    </source>
</evidence>
<sequence length="370" mass="38810">MALTEIYVDPAIAADSGAGTVGDPYGDLEYAIEQETFDLTNGTRVNTKDGTDEILVANIATAMADTSVSIAWVPGELFPLVFQGYTSTAGDGGIGGISGGGSVTVCTSIALDYVNFVDMHLHNCGSATVIDLDNFCAVLRCEVDNTTGGGVLLDGGSLIMSNYIHNVGTIGATAHQGSYIVHNFYENGINKFNMCIGGQNSALYIGRNICKIDSTSDGIEVGQDAYAENNSIWSDGGTGQGIFSIDARIASAIINNIVEGFSGAGGIGYDLDNATFGIKVYGGNASYDNATHFNAPGLYLIDDLGDNEILTESPFMDAANGDFRPRNVGNIYFGALPSGYHANAPTNIIQLHKGAVQPMPHPAPPRAWRF</sequence>
<evidence type="ECO:0000313" key="1">
    <source>
        <dbReference type="EMBL" id="KKL54827.1"/>
    </source>
</evidence>
<dbReference type="EMBL" id="LAZR01031062">
    <property type="protein sequence ID" value="KKL54827.1"/>
    <property type="molecule type" value="Genomic_DNA"/>
</dbReference>
<comment type="caution">
    <text evidence="1">The sequence shown here is derived from an EMBL/GenBank/DDBJ whole genome shotgun (WGS) entry which is preliminary data.</text>
</comment>
<dbReference type="InterPro" id="IPR011050">
    <property type="entry name" value="Pectin_lyase_fold/virulence"/>
</dbReference>
<accession>A0A0F9FUM4</accession>